<feature type="region of interest" description="Disordered" evidence="1">
    <location>
        <begin position="493"/>
        <end position="516"/>
    </location>
</feature>
<dbReference type="AlphaFoldDB" id="A0A7C8UX65"/>
<keyword evidence="2" id="KW-0732">Signal</keyword>
<organism evidence="3 4">
    <name type="scientific">Orbilia oligospora</name>
    <name type="common">Nematode-trapping fungus</name>
    <name type="synonym">Arthrobotrys oligospora</name>
    <dbReference type="NCBI Taxonomy" id="2813651"/>
    <lineage>
        <taxon>Eukaryota</taxon>
        <taxon>Fungi</taxon>
        <taxon>Dikarya</taxon>
        <taxon>Ascomycota</taxon>
        <taxon>Pezizomycotina</taxon>
        <taxon>Orbiliomycetes</taxon>
        <taxon>Orbiliales</taxon>
        <taxon>Orbiliaceae</taxon>
        <taxon>Orbilia</taxon>
    </lineage>
</organism>
<proteinExistence type="predicted"/>
<feature type="signal peptide" evidence="2">
    <location>
        <begin position="1"/>
        <end position="34"/>
    </location>
</feature>
<comment type="caution">
    <text evidence="3">The sequence shown here is derived from an EMBL/GenBank/DDBJ whole genome shotgun (WGS) entry which is preliminary data.</text>
</comment>
<feature type="chain" id="PRO_5028813118" evidence="2">
    <location>
        <begin position="35"/>
        <end position="516"/>
    </location>
</feature>
<evidence type="ECO:0000256" key="1">
    <source>
        <dbReference type="SAM" id="MobiDB-lite"/>
    </source>
</evidence>
<evidence type="ECO:0000313" key="4">
    <source>
        <dbReference type="Proteomes" id="UP000472727"/>
    </source>
</evidence>
<gene>
    <name evidence="3" type="ORF">TWF106_000321</name>
</gene>
<sequence>MFFSAPVKHSISILTFRFFMQTWLLLAPLATVNGQGGENKFPSPGAERQELPVGYGPHMIESNRAWIIDEAGLALAALHQKQAEAGLYNINEEDVGWTNPGELVIVPEQKWSRFERDLGADNSNEQYNHPLFNLLALGKRVTQMQSNIYRLFFIIQRAIVAMGLREPRELYEVFDLTYSLFTAQIRNRFLGNPKLLKRARDVLKPNSPVVAAALAAAAVDRPAREIFENMVKGAIRTMAAQSAAQLYLEFPGILDPGGILDSNLVNISKAGGFEDITTKDEKVVLFNLFDISAGSVQDKDIYINDGKFLLTWEIIYYAFIKVHGLTSALGMLLSPRINFYSKTFGELPKPARSLNVKKPGYINRRLFGTGGYIREKYGKSLIDFEPSDPRWGVWMKTVDKKYFSDILTHLITEMVVETQAALPAMLDCMADIAVQIHASGLPASSKLGPVPDFAIPTFLLANSTEQMIVDLSFFKNYPEFYARTSKYQVGRVAEEEPAAQNPDPTNQPQNLPAPEV</sequence>
<accession>A0A7C8UX65</accession>
<reference evidence="3 4" key="1">
    <citation type="submission" date="2019-06" db="EMBL/GenBank/DDBJ databases">
        <authorList>
            <person name="Palmer J.M."/>
        </authorList>
    </citation>
    <scope>NUCLEOTIDE SEQUENCE [LARGE SCALE GENOMIC DNA]</scope>
    <source>
        <strain evidence="3 4">TWF106</strain>
    </source>
</reference>
<dbReference type="EMBL" id="WIWS01000010">
    <property type="protein sequence ID" value="KAF3226580.1"/>
    <property type="molecule type" value="Genomic_DNA"/>
</dbReference>
<evidence type="ECO:0000313" key="3">
    <source>
        <dbReference type="EMBL" id="KAF3226580.1"/>
    </source>
</evidence>
<protein>
    <submittedName>
        <fullName evidence="3">Uncharacterized protein</fullName>
    </submittedName>
</protein>
<evidence type="ECO:0000256" key="2">
    <source>
        <dbReference type="SAM" id="SignalP"/>
    </source>
</evidence>
<dbReference type="Proteomes" id="UP000472727">
    <property type="component" value="Unassembled WGS sequence"/>
</dbReference>
<name>A0A7C8UX65_ORBOL</name>